<evidence type="ECO:0000256" key="1">
    <source>
        <dbReference type="ARBA" id="ARBA00009986"/>
    </source>
</evidence>
<dbReference type="InterPro" id="IPR016162">
    <property type="entry name" value="Ald_DH_N"/>
</dbReference>
<keyword evidence="2 4" id="KW-0560">Oxidoreductase</keyword>
<dbReference type="Gene3D" id="3.40.605.10">
    <property type="entry name" value="Aldehyde Dehydrogenase, Chain A, domain 1"/>
    <property type="match status" value="1"/>
</dbReference>
<dbReference type="InterPro" id="IPR029510">
    <property type="entry name" value="Ald_DH_CS_GLU"/>
</dbReference>
<dbReference type="EMBL" id="JARJLR010000246">
    <property type="protein sequence ID" value="MDF3843008.1"/>
    <property type="molecule type" value="Genomic_DNA"/>
</dbReference>
<evidence type="ECO:0000256" key="4">
    <source>
        <dbReference type="RuleBase" id="RU003345"/>
    </source>
</evidence>
<dbReference type="RefSeq" id="WP_276214862.1">
    <property type="nucleotide sequence ID" value="NZ_JARJLR010000246.1"/>
</dbReference>
<proteinExistence type="inferred from homology"/>
<dbReference type="GO" id="GO:0016620">
    <property type="term" value="F:oxidoreductase activity, acting on the aldehyde or oxo group of donors, NAD or NADP as acceptor"/>
    <property type="evidence" value="ECO:0007669"/>
    <property type="project" value="InterPro"/>
</dbReference>
<dbReference type="AlphaFoldDB" id="A0AAW6P690"/>
<organism evidence="6 7">
    <name type="scientific">Pseudomonas citronellolis</name>
    <dbReference type="NCBI Taxonomy" id="53408"/>
    <lineage>
        <taxon>Bacteria</taxon>
        <taxon>Pseudomonadati</taxon>
        <taxon>Pseudomonadota</taxon>
        <taxon>Gammaproteobacteria</taxon>
        <taxon>Pseudomonadales</taxon>
        <taxon>Pseudomonadaceae</taxon>
        <taxon>Pseudomonas</taxon>
    </lineage>
</organism>
<reference evidence="6" key="1">
    <citation type="submission" date="2023-03" db="EMBL/GenBank/DDBJ databases">
        <title>Draft assemblies of triclosan tolerant bacteria isolated from returned activated sludge.</title>
        <authorList>
            <person name="Van Hamelsveld S."/>
        </authorList>
    </citation>
    <scope>NUCLEOTIDE SEQUENCE</scope>
    <source>
        <strain evidence="6">GW210015_S63</strain>
    </source>
</reference>
<evidence type="ECO:0000256" key="2">
    <source>
        <dbReference type="ARBA" id="ARBA00023002"/>
    </source>
</evidence>
<comment type="similarity">
    <text evidence="1 4">Belongs to the aldehyde dehydrogenase family.</text>
</comment>
<dbReference type="SUPFAM" id="SSF53720">
    <property type="entry name" value="ALDH-like"/>
    <property type="match status" value="1"/>
</dbReference>
<dbReference type="Pfam" id="PF00171">
    <property type="entry name" value="Aldedh"/>
    <property type="match status" value="1"/>
</dbReference>
<dbReference type="InterPro" id="IPR016163">
    <property type="entry name" value="Ald_DH_C"/>
</dbReference>
<dbReference type="PANTHER" id="PTHR11699">
    <property type="entry name" value="ALDEHYDE DEHYDROGENASE-RELATED"/>
    <property type="match status" value="1"/>
</dbReference>
<dbReference type="Gene3D" id="3.40.309.10">
    <property type="entry name" value="Aldehyde Dehydrogenase, Chain A, domain 2"/>
    <property type="match status" value="1"/>
</dbReference>
<sequence>MSYDRNPPVASLIIGERELTQGSGGVFAHINPANGEHQADIPLAGPAEVQQAVAAASQAFEVWRRTPGAQRALLLNRFADLIQQHTDEFIRLAAIEGGTPVTIGAGGPRLGEEWTRYYAGWADKIDGQVVSMPPAEELIYTRPEPYGVIGIIITWNGPLISLGMKVAPALAAGNTVVVKPAEQTPFAAQLFARLALQAGIPPGVVNVLPGSTEAAQALIGHPDVQKVTFTGGPVTARKILHQCADQLKPAVLELGGKSANIVFDDADVASVAQMAAFWSVGLLSGQGCELPTRLLVQDSIYEQMIEAVAAVAGHLPMGDPFEASTIIGPVINEVACSRILGMVDRARASGARLVLGGERAGGDLARGCYVRPSVFADVDAISEIAQQEVFGPVLVIQRFKDEAEAIALANSTGYGLGGYIQTHDLGRANRVAAALKTGYVHINGTRNIPACAPFGGLGLSGYGKEGGRPGLDEFIRLKTVSMPA</sequence>
<dbReference type="Proteomes" id="UP001220662">
    <property type="component" value="Unassembled WGS sequence"/>
</dbReference>
<protein>
    <submittedName>
        <fullName evidence="6">Aldehyde dehydrogenase family protein</fullName>
    </submittedName>
</protein>
<gene>
    <name evidence="6" type="ORF">P3W55_14950</name>
</gene>
<feature type="domain" description="Aldehyde dehydrogenase" evidence="5">
    <location>
        <begin position="25"/>
        <end position="480"/>
    </location>
</feature>
<accession>A0AAW6P690</accession>
<dbReference type="PROSITE" id="PS00687">
    <property type="entry name" value="ALDEHYDE_DEHYDR_GLU"/>
    <property type="match status" value="1"/>
</dbReference>
<comment type="caution">
    <text evidence="6">The sequence shown here is derived from an EMBL/GenBank/DDBJ whole genome shotgun (WGS) entry which is preliminary data.</text>
</comment>
<dbReference type="InterPro" id="IPR016161">
    <property type="entry name" value="Ald_DH/histidinol_DH"/>
</dbReference>
<feature type="active site" evidence="3">
    <location>
        <position position="253"/>
    </location>
</feature>
<evidence type="ECO:0000259" key="5">
    <source>
        <dbReference type="Pfam" id="PF00171"/>
    </source>
</evidence>
<evidence type="ECO:0000256" key="3">
    <source>
        <dbReference type="PROSITE-ProRule" id="PRU10007"/>
    </source>
</evidence>
<evidence type="ECO:0000313" key="6">
    <source>
        <dbReference type="EMBL" id="MDF3843008.1"/>
    </source>
</evidence>
<name>A0AAW6P690_9PSED</name>
<dbReference type="InterPro" id="IPR015590">
    <property type="entry name" value="Aldehyde_DH_dom"/>
</dbReference>
<dbReference type="FunFam" id="3.40.605.10:FF:000007">
    <property type="entry name" value="NAD/NADP-dependent betaine aldehyde dehydrogenase"/>
    <property type="match status" value="1"/>
</dbReference>
<evidence type="ECO:0000313" key="7">
    <source>
        <dbReference type="Proteomes" id="UP001220662"/>
    </source>
</evidence>